<dbReference type="Gene3D" id="1.25.40.10">
    <property type="entry name" value="Tetratricopeptide repeat domain"/>
    <property type="match status" value="1"/>
</dbReference>
<dbReference type="InterPro" id="IPR011990">
    <property type="entry name" value="TPR-like_helical_dom_sf"/>
</dbReference>
<name>A0A167S3P0_CALVF</name>
<dbReference type="Pfam" id="PF12770">
    <property type="entry name" value="CHAT"/>
    <property type="match status" value="1"/>
</dbReference>
<dbReference type="SUPFAM" id="SSF48452">
    <property type="entry name" value="TPR-like"/>
    <property type="match status" value="1"/>
</dbReference>
<protein>
    <recommendedName>
        <fullName evidence="2">CHAT domain-containing protein</fullName>
    </recommendedName>
</protein>
<proteinExistence type="predicted"/>
<dbReference type="STRING" id="1330018.A0A167S3P0"/>
<dbReference type="OrthoDB" id="9991317at2759"/>
<evidence type="ECO:0000313" key="3">
    <source>
        <dbReference type="EMBL" id="KZP01552.1"/>
    </source>
</evidence>
<accession>A0A167S3P0</accession>
<reference evidence="3 4" key="1">
    <citation type="journal article" date="2016" name="Mol. Biol. Evol.">
        <title>Comparative Genomics of Early-Diverging Mushroom-Forming Fungi Provides Insights into the Origins of Lignocellulose Decay Capabilities.</title>
        <authorList>
            <person name="Nagy L.G."/>
            <person name="Riley R."/>
            <person name="Tritt A."/>
            <person name="Adam C."/>
            <person name="Daum C."/>
            <person name="Floudas D."/>
            <person name="Sun H."/>
            <person name="Yadav J.S."/>
            <person name="Pangilinan J."/>
            <person name="Larsson K.H."/>
            <person name="Matsuura K."/>
            <person name="Barry K."/>
            <person name="Labutti K."/>
            <person name="Kuo R."/>
            <person name="Ohm R.A."/>
            <person name="Bhattacharya S.S."/>
            <person name="Shirouzu T."/>
            <person name="Yoshinaga Y."/>
            <person name="Martin F.M."/>
            <person name="Grigoriev I.V."/>
            <person name="Hibbett D.S."/>
        </authorList>
    </citation>
    <scope>NUCLEOTIDE SEQUENCE [LARGE SCALE GENOMIC DNA]</scope>
    <source>
        <strain evidence="3 4">TUFC12733</strain>
    </source>
</reference>
<dbReference type="AlphaFoldDB" id="A0A167S3P0"/>
<evidence type="ECO:0000313" key="4">
    <source>
        <dbReference type="Proteomes" id="UP000076738"/>
    </source>
</evidence>
<keyword evidence="4" id="KW-1185">Reference proteome</keyword>
<organism evidence="3 4">
    <name type="scientific">Calocera viscosa (strain TUFC12733)</name>
    <dbReference type="NCBI Taxonomy" id="1330018"/>
    <lineage>
        <taxon>Eukaryota</taxon>
        <taxon>Fungi</taxon>
        <taxon>Dikarya</taxon>
        <taxon>Basidiomycota</taxon>
        <taxon>Agaricomycotina</taxon>
        <taxon>Dacrymycetes</taxon>
        <taxon>Dacrymycetales</taxon>
        <taxon>Dacrymycetaceae</taxon>
        <taxon>Calocera</taxon>
    </lineage>
</organism>
<feature type="region of interest" description="Disordered" evidence="1">
    <location>
        <begin position="1"/>
        <end position="46"/>
    </location>
</feature>
<gene>
    <name evidence="3" type="ORF">CALVIDRAFT_559366</name>
</gene>
<dbReference type="Proteomes" id="UP000076738">
    <property type="component" value="Unassembled WGS sequence"/>
</dbReference>
<dbReference type="EMBL" id="KV417266">
    <property type="protein sequence ID" value="KZP01552.1"/>
    <property type="molecule type" value="Genomic_DNA"/>
</dbReference>
<dbReference type="InterPro" id="IPR024983">
    <property type="entry name" value="CHAT_dom"/>
</dbReference>
<sequence length="1178" mass="131640">MSQREKSAEAEGNIYKDQNLLSAYPHQHVETRPPRTTNPTTSSKANLVDDAESLSASLANLRITAPTLLVPDNEPGSPTKETLEFATRRYHTFIHTSQKQHIDDAVAGYRRALAATPPDHPARPQREYLLASALICRYRNTDADLQDLKDGIELAERVASRGGRDELTLKAGSLQGWGYHMRYIRTGHIADNAAAVDVLGGVAVNTGSPERWLALLRLALGLSIRYQVCAGEELIARAEQVARDALLEDHPESAEPMLQDAISRVLYTKYRNARHPSIRDVVEAQEAAESAMRATPETHIHYSAYAQNRCRLYFYHMPHGMVAEEALAVGEKAFHLVPGGYRRRYAIAQAISNVSDLKTSRTGKREDLEEAMRWAQISVETPELHHKPTFEVGLCRWKTRRFEQYGQPSDVDTAIDTLRPIADGLTAEAVDTVQFARHYIVYAYFSRFRWHADERDLDESIRYAILSDESPLQGTREHETALARYRSCFERYKRKKSLEDLEFGLKKTLETIPRSDVAWHAQQPSDTWAVLADMYFCRYRELGEAQDFEQGVAWCHRVLNNDASAFIDKSTAMHLLAGGFAARADIQNSLDDLEQAISCAEQSAAMVAPGHALRSYHVGHLGDLYTKRYAKLAREDDLQEALDSYRAAGCDPVSVVKHRFRAGTTYAHLAHRSGRLEEAMFAYGYCIDLLPRLTWLGMDHESIFRELLSGASTLACDAAACACALGRYEQAIVLLEQGRAVFWQQQASLFTQNQKLLQEHPQLAAELQQIGRSLEIPTQAGNTPQDGLLPRRRLAERWDSLVEQIRRLEGFSTFLQPMTYEELREPLEHGGTPVFLFASTYGCAALIMTKNNPIRYVPLTGTSRDRLKSVAIVMHKAVSVPMDSLGTQSLERLIRTVINELWRDVGSPIWNVLSTLGLGPLPRVWWISCGVLGLLPVHAACPANPDEPGLPDLVTSSYVVLLQSLVRTFRKLREQGPTTPQRVLMVAQPKGDHFVELPSVKEELKVLRRTLPENKLVVLEDADASMANVTRALDTERWIHFACHGHQDQVSPLDSCLVLADGKLKLSTLIAHGVHDPNSFAFLSACHTARGFPDLPDEMLHIAAALEFAGFGSVVGSGWAIADRDAPLVTSRFYRYLTSEGQSLDPSRSAEALRVAVTALRRAGVPAHRWAPFLHLGR</sequence>
<feature type="domain" description="CHAT" evidence="2">
    <location>
        <begin position="900"/>
        <end position="1177"/>
    </location>
</feature>
<evidence type="ECO:0000259" key="2">
    <source>
        <dbReference type="Pfam" id="PF12770"/>
    </source>
</evidence>
<evidence type="ECO:0000256" key="1">
    <source>
        <dbReference type="SAM" id="MobiDB-lite"/>
    </source>
</evidence>